<dbReference type="RefSeq" id="WP_229486622.1">
    <property type="nucleotide sequence ID" value="NZ_JAIVFQ010000034.1"/>
</dbReference>
<dbReference type="Pfam" id="PF00668">
    <property type="entry name" value="Condensation"/>
    <property type="match status" value="1"/>
</dbReference>
<evidence type="ECO:0000259" key="1">
    <source>
        <dbReference type="Pfam" id="PF00668"/>
    </source>
</evidence>
<organism evidence="2 3">
    <name type="scientific">Nostoc favosum CHAB5714</name>
    <dbReference type="NCBI Taxonomy" id="2780399"/>
    <lineage>
        <taxon>Bacteria</taxon>
        <taxon>Bacillati</taxon>
        <taxon>Cyanobacteriota</taxon>
        <taxon>Cyanophyceae</taxon>
        <taxon>Nostocales</taxon>
        <taxon>Nostocaceae</taxon>
        <taxon>Nostoc</taxon>
        <taxon>Nostoc favosum</taxon>
    </lineage>
</organism>
<dbReference type="SUPFAM" id="SSF52777">
    <property type="entry name" value="CoA-dependent acyltransferases"/>
    <property type="match status" value="2"/>
</dbReference>
<dbReference type="PANTHER" id="PTHR45398:SF1">
    <property type="entry name" value="ENZYME, PUTATIVE (JCVI)-RELATED"/>
    <property type="match status" value="1"/>
</dbReference>
<gene>
    <name evidence="2" type="ORF">LC586_20985</name>
</gene>
<dbReference type="Gene3D" id="3.30.559.30">
    <property type="entry name" value="Nonribosomal peptide synthetase, condensation domain"/>
    <property type="match status" value="1"/>
</dbReference>
<accession>A0ABS8IBL5</accession>
<evidence type="ECO:0000313" key="2">
    <source>
        <dbReference type="EMBL" id="MCC5601610.1"/>
    </source>
</evidence>
<comment type="caution">
    <text evidence="2">The sequence shown here is derived from an EMBL/GenBank/DDBJ whole genome shotgun (WGS) entry which is preliminary data.</text>
</comment>
<sequence>MRENIQDIYPLSPIQHGILFHGLHAPEMGLYHMQFVYTFSGNLNLAAFKYAWQQVTSRHTILRTSFYWEELDKPLQVVHQQVEVPVEYQDWQELNSLEQQERLKSFIDSDRLRRFDFSQAPLMRVAIIQIQEHAYYLVWSSNLIILDGWSYPLVLNDVIEIYEAYCRGQDAPLADGSCFKDYIKWLKQQDLSKAEEFWRQQLNGVKEPTPLTNLYSNKLSNLEERYEDIQISLSEATTKNLNSLARQHHLTMNTLVQGAWAILLSRYSGKNEVIYGCTTSGRPVDLERSESMVGEMVNTLPVHIKIDFDEYLLSWLQQLQTQLIEIREYEYSPLVDIQKCSKVPGNVPLFESFVVFENQKTGKFLQEWGSLNISEQTTYYKTNYPLNIVGYPGSELTIGINYDFRRFDAATIINILEHLKILLEGMVKNPKVRIKELLLLTEQKTHIKLLALEKEMSLNFDTIN</sequence>
<dbReference type="PANTHER" id="PTHR45398">
    <property type="match status" value="1"/>
</dbReference>
<feature type="domain" description="Condensation" evidence="1">
    <location>
        <begin position="6"/>
        <end position="445"/>
    </location>
</feature>
<dbReference type="CDD" id="cd19543">
    <property type="entry name" value="DCL_NRPS"/>
    <property type="match status" value="1"/>
</dbReference>
<protein>
    <submittedName>
        <fullName evidence="2">Condensation domain-containing protein</fullName>
    </submittedName>
</protein>
<dbReference type="InterPro" id="IPR023213">
    <property type="entry name" value="CAT-like_dom_sf"/>
</dbReference>
<dbReference type="Gene3D" id="3.30.559.10">
    <property type="entry name" value="Chloramphenicol acetyltransferase-like domain"/>
    <property type="match status" value="1"/>
</dbReference>
<proteinExistence type="predicted"/>
<name>A0ABS8IBL5_9NOSO</name>
<dbReference type="EMBL" id="JAIVFQ010000034">
    <property type="protein sequence ID" value="MCC5601610.1"/>
    <property type="molecule type" value="Genomic_DNA"/>
</dbReference>
<dbReference type="InterPro" id="IPR001242">
    <property type="entry name" value="Condensation_dom"/>
</dbReference>
<dbReference type="Proteomes" id="UP001199525">
    <property type="component" value="Unassembled WGS sequence"/>
</dbReference>
<evidence type="ECO:0000313" key="3">
    <source>
        <dbReference type="Proteomes" id="UP001199525"/>
    </source>
</evidence>
<keyword evidence="3" id="KW-1185">Reference proteome</keyword>
<reference evidence="2 3" key="1">
    <citation type="journal article" date="2021" name="Microorganisms">
        <title>Genome Evolution of Filamentous Cyanobacterium Nostoc Species: From Facultative Symbiosis to Free Living.</title>
        <authorList>
            <person name="Huo D."/>
            <person name="Li H."/>
            <person name="Cai F."/>
            <person name="Guo X."/>
            <person name="Qiao Z."/>
            <person name="Wang W."/>
            <person name="Yu G."/>
            <person name="Li R."/>
        </authorList>
    </citation>
    <scope>NUCLEOTIDE SEQUENCE [LARGE SCALE GENOMIC DNA]</scope>
    <source>
        <strain evidence="2 3">CHAB 5714</strain>
    </source>
</reference>